<protein>
    <submittedName>
        <fullName evidence="1">Uncharacterized protein</fullName>
    </submittedName>
</protein>
<dbReference type="Proteomes" id="UP001050975">
    <property type="component" value="Unassembled WGS sequence"/>
</dbReference>
<dbReference type="RefSeq" id="WP_226584203.1">
    <property type="nucleotide sequence ID" value="NZ_BLAY01000060.1"/>
</dbReference>
<dbReference type="EMBL" id="BLAY01000060">
    <property type="protein sequence ID" value="GET39153.1"/>
    <property type="molecule type" value="Genomic_DNA"/>
</dbReference>
<organism evidence="1 2">
    <name type="scientific">Microseira wollei NIES-4236</name>
    <dbReference type="NCBI Taxonomy" id="2530354"/>
    <lineage>
        <taxon>Bacteria</taxon>
        <taxon>Bacillati</taxon>
        <taxon>Cyanobacteriota</taxon>
        <taxon>Cyanophyceae</taxon>
        <taxon>Oscillatoriophycideae</taxon>
        <taxon>Aerosakkonematales</taxon>
        <taxon>Aerosakkonemataceae</taxon>
        <taxon>Microseira</taxon>
    </lineage>
</organism>
<keyword evidence="2" id="KW-1185">Reference proteome</keyword>
<reference evidence="1" key="1">
    <citation type="submission" date="2019-10" db="EMBL/GenBank/DDBJ databases">
        <title>Draft genome sequece of Microseira wollei NIES-4236.</title>
        <authorList>
            <person name="Yamaguchi H."/>
            <person name="Suzuki S."/>
            <person name="Kawachi M."/>
        </authorList>
    </citation>
    <scope>NUCLEOTIDE SEQUENCE</scope>
    <source>
        <strain evidence="1">NIES-4236</strain>
    </source>
</reference>
<dbReference type="AlphaFoldDB" id="A0AAV3XAG5"/>
<proteinExistence type="predicted"/>
<accession>A0AAV3XAG5</accession>
<name>A0AAV3XAG5_9CYAN</name>
<comment type="caution">
    <text evidence="1">The sequence shown here is derived from an EMBL/GenBank/DDBJ whole genome shotgun (WGS) entry which is preliminary data.</text>
</comment>
<evidence type="ECO:0000313" key="2">
    <source>
        <dbReference type="Proteomes" id="UP001050975"/>
    </source>
</evidence>
<gene>
    <name evidence="1" type="ORF">MiSe_39170</name>
</gene>
<sequence>MSKFEELCKAYAAARKQSIEYKHSCQDFADFLVHRMSLYFECPIETGEMHVDEDGYLLFEIAMTLYENPQEPNNSAQEKVSFSLSIRKKRNTFVVSVYPYGNNFTIPRDDLNKLDEIYEFINKTIADIYEEKLKLWLGEEASIDLGIPF</sequence>
<evidence type="ECO:0000313" key="1">
    <source>
        <dbReference type="EMBL" id="GET39153.1"/>
    </source>
</evidence>